<keyword evidence="2" id="KW-1185">Reference proteome</keyword>
<sequence length="123" mass="13636">MKPSWDRFLQEMALLSQWSAVPQSSGRGPVDASRAVTDRYRVSHNHLFVPMRRAMEQKLLKYVPWSTLNRDSSAPLHWTAPPAGCSPSSSPGRGLVGVWHREFSSVTDTGKPVCITALGKKFG</sequence>
<protein>
    <submittedName>
        <fullName evidence="1">Uncharacterized protein</fullName>
    </submittedName>
</protein>
<name>A0A4Z2GVM2_9TELE</name>
<reference evidence="1 2" key="1">
    <citation type="submission" date="2019-03" db="EMBL/GenBank/DDBJ databases">
        <title>First draft genome of Liparis tanakae, snailfish: a comprehensive survey of snailfish specific genes.</title>
        <authorList>
            <person name="Kim W."/>
            <person name="Song I."/>
            <person name="Jeong J.-H."/>
            <person name="Kim D."/>
            <person name="Kim S."/>
            <person name="Ryu S."/>
            <person name="Song J.Y."/>
            <person name="Lee S.K."/>
        </authorList>
    </citation>
    <scope>NUCLEOTIDE SEQUENCE [LARGE SCALE GENOMIC DNA]</scope>
    <source>
        <tissue evidence="1">Muscle</tissue>
    </source>
</reference>
<dbReference type="EMBL" id="SRLO01000420">
    <property type="protein sequence ID" value="TNN56803.1"/>
    <property type="molecule type" value="Genomic_DNA"/>
</dbReference>
<organism evidence="1 2">
    <name type="scientific">Liparis tanakae</name>
    <name type="common">Tanaka's snailfish</name>
    <dbReference type="NCBI Taxonomy" id="230148"/>
    <lineage>
        <taxon>Eukaryota</taxon>
        <taxon>Metazoa</taxon>
        <taxon>Chordata</taxon>
        <taxon>Craniata</taxon>
        <taxon>Vertebrata</taxon>
        <taxon>Euteleostomi</taxon>
        <taxon>Actinopterygii</taxon>
        <taxon>Neopterygii</taxon>
        <taxon>Teleostei</taxon>
        <taxon>Neoteleostei</taxon>
        <taxon>Acanthomorphata</taxon>
        <taxon>Eupercaria</taxon>
        <taxon>Perciformes</taxon>
        <taxon>Cottioidei</taxon>
        <taxon>Cottales</taxon>
        <taxon>Liparidae</taxon>
        <taxon>Liparis</taxon>
    </lineage>
</organism>
<evidence type="ECO:0000313" key="2">
    <source>
        <dbReference type="Proteomes" id="UP000314294"/>
    </source>
</evidence>
<dbReference type="AlphaFoldDB" id="A0A4Z2GVM2"/>
<accession>A0A4Z2GVM2</accession>
<dbReference type="Proteomes" id="UP000314294">
    <property type="component" value="Unassembled WGS sequence"/>
</dbReference>
<evidence type="ECO:0000313" key="1">
    <source>
        <dbReference type="EMBL" id="TNN56803.1"/>
    </source>
</evidence>
<gene>
    <name evidence="1" type="ORF">EYF80_032981</name>
</gene>
<proteinExistence type="predicted"/>
<comment type="caution">
    <text evidence="1">The sequence shown here is derived from an EMBL/GenBank/DDBJ whole genome shotgun (WGS) entry which is preliminary data.</text>
</comment>